<proteinExistence type="predicted"/>
<keyword evidence="3" id="KW-1185">Reference proteome</keyword>
<name>A0AAN6X6T2_9PEZI</name>
<evidence type="ECO:0000313" key="3">
    <source>
        <dbReference type="Proteomes" id="UP001302126"/>
    </source>
</evidence>
<comment type="caution">
    <text evidence="2">The sequence shown here is derived from an EMBL/GenBank/DDBJ whole genome shotgun (WGS) entry which is preliminary data.</text>
</comment>
<keyword evidence="1" id="KW-0732">Signal</keyword>
<evidence type="ECO:0008006" key="4">
    <source>
        <dbReference type="Google" id="ProtNLM"/>
    </source>
</evidence>
<evidence type="ECO:0000313" key="2">
    <source>
        <dbReference type="EMBL" id="KAK4193187.1"/>
    </source>
</evidence>
<reference evidence="2" key="1">
    <citation type="journal article" date="2023" name="Mol. Phylogenet. Evol.">
        <title>Genome-scale phylogeny and comparative genomics of the fungal order Sordariales.</title>
        <authorList>
            <person name="Hensen N."/>
            <person name="Bonometti L."/>
            <person name="Westerberg I."/>
            <person name="Brannstrom I.O."/>
            <person name="Guillou S."/>
            <person name="Cros-Aarteil S."/>
            <person name="Calhoun S."/>
            <person name="Haridas S."/>
            <person name="Kuo A."/>
            <person name="Mondo S."/>
            <person name="Pangilinan J."/>
            <person name="Riley R."/>
            <person name="LaButti K."/>
            <person name="Andreopoulos B."/>
            <person name="Lipzen A."/>
            <person name="Chen C."/>
            <person name="Yan M."/>
            <person name="Daum C."/>
            <person name="Ng V."/>
            <person name="Clum A."/>
            <person name="Steindorff A."/>
            <person name="Ohm R.A."/>
            <person name="Martin F."/>
            <person name="Silar P."/>
            <person name="Natvig D.O."/>
            <person name="Lalanne C."/>
            <person name="Gautier V."/>
            <person name="Ament-Velasquez S.L."/>
            <person name="Kruys A."/>
            <person name="Hutchinson M.I."/>
            <person name="Powell A.J."/>
            <person name="Barry K."/>
            <person name="Miller A.N."/>
            <person name="Grigoriev I.V."/>
            <person name="Debuchy R."/>
            <person name="Gladieux P."/>
            <person name="Hiltunen Thoren M."/>
            <person name="Johannesson H."/>
        </authorList>
    </citation>
    <scope>NUCLEOTIDE SEQUENCE</scope>
    <source>
        <strain evidence="2">PSN309</strain>
    </source>
</reference>
<feature type="signal peptide" evidence="1">
    <location>
        <begin position="1"/>
        <end position="21"/>
    </location>
</feature>
<sequence>MTFRNFSKALLAASLIIGTDGHMIMNTPEPYGLKVGNPLLQVDPLNGNGPYQFPCQNNFALDTRTTIEAGTATLVNFTGAAQHGGGSCQFSITYDDPATGGLNKNTKFKTIYTIIGGCPSSFSDESHNLPALLSDASMRQDSVHCGNDSGVDCTRQFLIPFPKFLKNGPATFAWTWFNKVGNREMYMNCAPVNITGGTDDDEAVKDLPNIFIANYPNDPAVPNCATGEADDHIDVNIPNPGKYGRVLAHPRDPKVKPANYCTDIPPAEAVPTFEDNPLTVYGRTIPTGSTCPAPTITVTATASQAHTVEPEIVKTYTITYYVTTRATLTDYVSPEPTMPPMKFGEAYDHYQARNETV</sequence>
<dbReference type="Proteomes" id="UP001302126">
    <property type="component" value="Unassembled WGS sequence"/>
</dbReference>
<dbReference type="PANTHER" id="PTHR36182">
    <property type="entry name" value="PROTEIN, PUTATIVE (AFU_ORTHOLOGUE AFUA_6G10930)-RELATED"/>
    <property type="match status" value="1"/>
</dbReference>
<dbReference type="PANTHER" id="PTHR36182:SF2">
    <property type="entry name" value="LYTIC POLYSACCHARIDE MONOOXYGENASE"/>
    <property type="match status" value="1"/>
</dbReference>
<dbReference type="EMBL" id="MU864351">
    <property type="protein sequence ID" value="KAK4193187.1"/>
    <property type="molecule type" value="Genomic_DNA"/>
</dbReference>
<reference evidence="2" key="2">
    <citation type="submission" date="2023-05" db="EMBL/GenBank/DDBJ databases">
        <authorList>
            <consortium name="Lawrence Berkeley National Laboratory"/>
            <person name="Steindorff A."/>
            <person name="Hensen N."/>
            <person name="Bonometti L."/>
            <person name="Westerberg I."/>
            <person name="Brannstrom I.O."/>
            <person name="Guillou S."/>
            <person name="Cros-Aarteil S."/>
            <person name="Calhoun S."/>
            <person name="Haridas S."/>
            <person name="Kuo A."/>
            <person name="Mondo S."/>
            <person name="Pangilinan J."/>
            <person name="Riley R."/>
            <person name="Labutti K."/>
            <person name="Andreopoulos B."/>
            <person name="Lipzen A."/>
            <person name="Chen C."/>
            <person name="Yanf M."/>
            <person name="Daum C."/>
            <person name="Ng V."/>
            <person name="Clum A."/>
            <person name="Ohm R."/>
            <person name="Martin F."/>
            <person name="Silar P."/>
            <person name="Natvig D."/>
            <person name="Lalanne C."/>
            <person name="Gautier V."/>
            <person name="Ament-Velasquez S.L."/>
            <person name="Kruys A."/>
            <person name="Hutchinson M.I."/>
            <person name="Powell A.J."/>
            <person name="Barry K."/>
            <person name="Miller A.N."/>
            <person name="Grigoriev I.V."/>
            <person name="Debuchy R."/>
            <person name="Gladieux P."/>
            <person name="Thoren M.H."/>
            <person name="Johannesson H."/>
        </authorList>
    </citation>
    <scope>NUCLEOTIDE SEQUENCE</scope>
    <source>
        <strain evidence="2">PSN309</strain>
    </source>
</reference>
<accession>A0AAN6X6T2</accession>
<protein>
    <recommendedName>
        <fullName evidence="4">Lytic polysaccharide monooxygenase</fullName>
    </recommendedName>
</protein>
<gene>
    <name evidence="2" type="ORF">QBC35DRAFT_527255</name>
</gene>
<dbReference type="AlphaFoldDB" id="A0AAN6X6T2"/>
<feature type="chain" id="PRO_5042895594" description="Lytic polysaccharide monooxygenase" evidence="1">
    <location>
        <begin position="22"/>
        <end position="357"/>
    </location>
</feature>
<evidence type="ECO:0000256" key="1">
    <source>
        <dbReference type="SAM" id="SignalP"/>
    </source>
</evidence>
<dbReference type="Gene3D" id="2.70.50.70">
    <property type="match status" value="1"/>
</dbReference>
<organism evidence="2 3">
    <name type="scientific">Podospora australis</name>
    <dbReference type="NCBI Taxonomy" id="1536484"/>
    <lineage>
        <taxon>Eukaryota</taxon>
        <taxon>Fungi</taxon>
        <taxon>Dikarya</taxon>
        <taxon>Ascomycota</taxon>
        <taxon>Pezizomycotina</taxon>
        <taxon>Sordariomycetes</taxon>
        <taxon>Sordariomycetidae</taxon>
        <taxon>Sordariales</taxon>
        <taxon>Podosporaceae</taxon>
        <taxon>Podospora</taxon>
    </lineage>
</organism>